<feature type="signal peptide" evidence="2">
    <location>
        <begin position="1"/>
        <end position="50"/>
    </location>
</feature>
<reference evidence="3 4" key="1">
    <citation type="journal article" date="2019" name="Int. J. Syst. Evol. Microbiol.">
        <title>The Global Catalogue of Microorganisms (GCM) 10K type strain sequencing project: providing services to taxonomists for standard genome sequencing and annotation.</title>
        <authorList>
            <consortium name="The Broad Institute Genomics Platform"/>
            <consortium name="The Broad Institute Genome Sequencing Center for Infectious Disease"/>
            <person name="Wu L."/>
            <person name="Ma J."/>
        </authorList>
    </citation>
    <scope>NUCLEOTIDE SEQUENCE [LARGE SCALE GENOMIC DNA]</scope>
    <source>
        <strain evidence="3 4">JCM 13002</strain>
    </source>
</reference>
<sequence length="292" mass="29979">METHAAQNAARPDRSRRPSRPRRIRRAGIAAVTVLAAAALALAAPSAAQAADTVPAAHAPAAAGPAASTVTASTATVSAATPEAELAALEAGYADCPELPQGVDPARWRCEVHLATPKLRLGAADLPALRPIMMVHAEGPLADGTPGQVWGAWHGGGTAAVPGGLTGTPAGDRSPVLGLSLEAEYGGASDFYTGSMEMRFRLSGPLLPDGCEIGRSAPVSLHFQRAGSSEWVSRNPPLIHFSAYDDGFAAPAPEGCGPLTGLLSHRLGLPAASGNLLSYDASYTFRTYDRLH</sequence>
<feature type="chain" id="PRO_5045830449" evidence="2">
    <location>
        <begin position="51"/>
        <end position="292"/>
    </location>
</feature>
<evidence type="ECO:0000313" key="4">
    <source>
        <dbReference type="Proteomes" id="UP001499987"/>
    </source>
</evidence>
<keyword evidence="4" id="KW-1185">Reference proteome</keyword>
<gene>
    <name evidence="3" type="ORF">GCM10009663_78360</name>
</gene>
<comment type="caution">
    <text evidence="3">The sequence shown here is derived from an EMBL/GenBank/DDBJ whole genome shotgun (WGS) entry which is preliminary data.</text>
</comment>
<feature type="region of interest" description="Disordered" evidence="1">
    <location>
        <begin position="1"/>
        <end position="24"/>
    </location>
</feature>
<protein>
    <submittedName>
        <fullName evidence="3">Uncharacterized protein</fullName>
    </submittedName>
</protein>
<dbReference type="RefSeq" id="WP_344628572.1">
    <property type="nucleotide sequence ID" value="NZ_BAAALD010000228.1"/>
</dbReference>
<name>A0ABN1UAH3_9ACTN</name>
<accession>A0ABN1UAH3</accession>
<evidence type="ECO:0000256" key="1">
    <source>
        <dbReference type="SAM" id="MobiDB-lite"/>
    </source>
</evidence>
<proteinExistence type="predicted"/>
<dbReference type="EMBL" id="BAAALD010000228">
    <property type="protein sequence ID" value="GAA1130844.1"/>
    <property type="molecule type" value="Genomic_DNA"/>
</dbReference>
<keyword evidence="2" id="KW-0732">Signal</keyword>
<organism evidence="3 4">
    <name type="scientific">Kitasatospora arboriphila</name>
    <dbReference type="NCBI Taxonomy" id="258052"/>
    <lineage>
        <taxon>Bacteria</taxon>
        <taxon>Bacillati</taxon>
        <taxon>Actinomycetota</taxon>
        <taxon>Actinomycetes</taxon>
        <taxon>Kitasatosporales</taxon>
        <taxon>Streptomycetaceae</taxon>
        <taxon>Kitasatospora</taxon>
    </lineage>
</organism>
<dbReference type="Proteomes" id="UP001499987">
    <property type="component" value="Unassembled WGS sequence"/>
</dbReference>
<evidence type="ECO:0000313" key="3">
    <source>
        <dbReference type="EMBL" id="GAA1130844.1"/>
    </source>
</evidence>
<evidence type="ECO:0000256" key="2">
    <source>
        <dbReference type="SAM" id="SignalP"/>
    </source>
</evidence>